<dbReference type="VEuPathDB" id="TriTrypDB:TRSC58_00695"/>
<protein>
    <recommendedName>
        <fullName evidence="3">PH domain-containing protein</fullName>
    </recommendedName>
</protein>
<reference evidence="4 5" key="1">
    <citation type="submission" date="2013-07" db="EMBL/GenBank/DDBJ databases">
        <authorList>
            <person name="Stoco P.H."/>
            <person name="Wagner G."/>
            <person name="Gerber A."/>
            <person name="Zaha A."/>
            <person name="Thompson C."/>
            <person name="Bartholomeu D.C."/>
            <person name="Luckemeyer D.D."/>
            <person name="Bahia D."/>
            <person name="Loreto E."/>
            <person name="Prestes E.B."/>
            <person name="Lima F.M."/>
            <person name="Rodrigues-Luiz G."/>
            <person name="Vallejo G.A."/>
            <person name="Filho J.F."/>
            <person name="Monteiro K.M."/>
            <person name="Tyler K.M."/>
            <person name="de Almeida L.G."/>
            <person name="Ortiz M.F."/>
            <person name="Siervo M.A."/>
            <person name="de Moraes M.H."/>
            <person name="Cunha O.L."/>
            <person name="Mendonca-Neto R."/>
            <person name="Silva R."/>
            <person name="Teixeira S.M."/>
            <person name="Murta S.M."/>
            <person name="Sincero T.C."/>
            <person name="Mendes T.A."/>
            <person name="Urmenyi T.P."/>
            <person name="Silva V.G."/>
            <person name="da Rocha W.D."/>
            <person name="Andersson B."/>
            <person name="Romanha A.J."/>
            <person name="Steindel M."/>
            <person name="de Vasconcelos A.T."/>
            <person name="Grisard E.C."/>
        </authorList>
    </citation>
    <scope>NUCLEOTIDE SEQUENCE [LARGE SCALE GENOMIC DNA]</scope>
    <source>
        <strain evidence="4 5">SC58</strain>
    </source>
</reference>
<dbReference type="InterPro" id="IPR001849">
    <property type="entry name" value="PH_domain"/>
</dbReference>
<dbReference type="EMBL" id="AUPL01000695">
    <property type="protein sequence ID" value="ESL11551.1"/>
    <property type="molecule type" value="Genomic_DNA"/>
</dbReference>
<gene>
    <name evidence="4" type="ORF">TRSC58_00695</name>
</gene>
<feature type="region of interest" description="Disordered" evidence="2">
    <location>
        <begin position="191"/>
        <end position="222"/>
    </location>
</feature>
<dbReference type="AlphaFoldDB" id="A0A061JBU3"/>
<keyword evidence="1" id="KW-0175">Coiled coil</keyword>
<dbReference type="OrthoDB" id="244091at2759"/>
<dbReference type="Gene3D" id="2.30.29.30">
    <property type="entry name" value="Pleckstrin-homology domain (PH domain)/Phosphotyrosine-binding domain (PTB)"/>
    <property type="match status" value="1"/>
</dbReference>
<keyword evidence="5" id="KW-1185">Reference proteome</keyword>
<evidence type="ECO:0000313" key="5">
    <source>
        <dbReference type="Proteomes" id="UP000031737"/>
    </source>
</evidence>
<dbReference type="SMART" id="SM00233">
    <property type="entry name" value="PH"/>
    <property type="match status" value="1"/>
</dbReference>
<evidence type="ECO:0000256" key="2">
    <source>
        <dbReference type="SAM" id="MobiDB-lite"/>
    </source>
</evidence>
<evidence type="ECO:0000256" key="1">
    <source>
        <dbReference type="SAM" id="Coils"/>
    </source>
</evidence>
<dbReference type="CDD" id="cd00821">
    <property type="entry name" value="PH"/>
    <property type="match status" value="1"/>
</dbReference>
<dbReference type="PROSITE" id="PS50003">
    <property type="entry name" value="PH_DOMAIN"/>
    <property type="match status" value="1"/>
</dbReference>
<evidence type="ECO:0000259" key="3">
    <source>
        <dbReference type="PROSITE" id="PS50003"/>
    </source>
</evidence>
<dbReference type="InterPro" id="IPR011993">
    <property type="entry name" value="PH-like_dom_sf"/>
</dbReference>
<accession>A0A061JBU3</accession>
<feature type="coiled-coil region" evidence="1">
    <location>
        <begin position="84"/>
        <end position="146"/>
    </location>
</feature>
<dbReference type="Proteomes" id="UP000031737">
    <property type="component" value="Unassembled WGS sequence"/>
</dbReference>
<dbReference type="SUPFAM" id="SSF50729">
    <property type="entry name" value="PH domain-like"/>
    <property type="match status" value="1"/>
</dbReference>
<name>A0A061JBU3_TRYRA</name>
<feature type="domain" description="PH" evidence="3">
    <location>
        <begin position="231"/>
        <end position="330"/>
    </location>
</feature>
<comment type="caution">
    <text evidence="4">The sequence shown here is derived from an EMBL/GenBank/DDBJ whole genome shotgun (WGS) entry which is preliminary data.</text>
</comment>
<evidence type="ECO:0000313" key="4">
    <source>
        <dbReference type="EMBL" id="ESL11551.1"/>
    </source>
</evidence>
<proteinExistence type="predicted"/>
<organism evidence="4 5">
    <name type="scientific">Trypanosoma rangeli SC58</name>
    <dbReference type="NCBI Taxonomy" id="429131"/>
    <lineage>
        <taxon>Eukaryota</taxon>
        <taxon>Discoba</taxon>
        <taxon>Euglenozoa</taxon>
        <taxon>Kinetoplastea</taxon>
        <taxon>Metakinetoplastina</taxon>
        <taxon>Trypanosomatida</taxon>
        <taxon>Trypanosomatidae</taxon>
        <taxon>Trypanosoma</taxon>
        <taxon>Herpetosoma</taxon>
    </lineage>
</organism>
<sequence>MGEIVSPATDIAQNEWTRRLQIVMECGVELAEIFRIVHHDMCHLLCGTNTKLKLCGDRLSDSLSAARALRRAMEERDGSDSWKEKELLADVTKLREEMRQQREVNKQLVLITSTPAYNEHAVSALSNSYENELEILRTQIATMKNSCADIQLSDLWLRNKLNTMEQSVPLSSQAEAMPAGALLDDADDTAETKDKRLASHSSRVLRPSIDRSTKKTNRPPVDTRYSLETERIIRQDYVFLKLGRHWSRLYCVLSQAKALLFFDSPNDVSQTRHIVGLKSVKRARQVSYPSHTFAIELEHCKEAGGKCIEMAFRDKTERSLWLILLVAQICRAKNQRAAT</sequence>